<feature type="transmembrane region" description="Helical" evidence="1">
    <location>
        <begin position="158"/>
        <end position="179"/>
    </location>
</feature>
<feature type="transmembrane region" description="Helical" evidence="1">
    <location>
        <begin position="100"/>
        <end position="120"/>
    </location>
</feature>
<dbReference type="Proteomes" id="UP000634229">
    <property type="component" value="Unassembled WGS sequence"/>
</dbReference>
<evidence type="ECO:0000313" key="3">
    <source>
        <dbReference type="Proteomes" id="UP000634229"/>
    </source>
</evidence>
<keyword evidence="3" id="KW-1185">Reference proteome</keyword>
<dbReference type="RefSeq" id="WP_201873839.1">
    <property type="nucleotide sequence ID" value="NZ_JAERRF010000005.1"/>
</dbReference>
<gene>
    <name evidence="2" type="ORF">JK363_09480</name>
</gene>
<keyword evidence="1" id="KW-1133">Transmembrane helix</keyword>
<reference evidence="2 3" key="1">
    <citation type="submission" date="2021-01" db="EMBL/GenBank/DDBJ databases">
        <title>WGS of actinomycetes isolated from Thailand.</title>
        <authorList>
            <person name="Thawai C."/>
        </authorList>
    </citation>
    <scope>NUCLEOTIDE SEQUENCE [LARGE SCALE GENOMIC DNA]</scope>
    <source>
        <strain evidence="2 3">CA1R205</strain>
    </source>
</reference>
<proteinExistence type="predicted"/>
<evidence type="ECO:0000313" key="2">
    <source>
        <dbReference type="EMBL" id="MBL1096894.1"/>
    </source>
</evidence>
<name>A0ABS1NAA8_9ACTN</name>
<feature type="transmembrane region" description="Helical" evidence="1">
    <location>
        <begin position="126"/>
        <end position="146"/>
    </location>
</feature>
<feature type="transmembrane region" description="Helical" evidence="1">
    <location>
        <begin position="25"/>
        <end position="42"/>
    </location>
</feature>
<protein>
    <submittedName>
        <fullName evidence="2">Uncharacterized protein</fullName>
    </submittedName>
</protein>
<sequence>MAPPMPERDKQKHKKDPARRRRNRLFLLAVLLGIPFAIPILLESTRGFFTASKEGNAVALLIAWIEMFASVISLLVVITLRDVRILYGQIWQWLTSRAKVAVYSTLVGTFVVAAVIVLIASHNMALAGLVIIMASGVRIALGRSLFSYWPEPIAQLRLHVASEVFFHCLALWGLTAGLLMEVAAVKGLETAPRLTLTASLSLAFVVAANKATARTRKLCTALETQISDVIRAFGALHNGAENGNKTELAEKVLERVDGLDRALRTQLNTGYKFAGKTVLPDSTRAQLINRLNDAAQDSSADAHTWVTSRTELLKIQEMCRRWTDVMA</sequence>
<comment type="caution">
    <text evidence="2">The sequence shown here is derived from an EMBL/GenBank/DDBJ whole genome shotgun (WGS) entry which is preliminary data.</text>
</comment>
<dbReference type="EMBL" id="JAERRF010000005">
    <property type="protein sequence ID" value="MBL1096894.1"/>
    <property type="molecule type" value="Genomic_DNA"/>
</dbReference>
<organism evidence="2 3">
    <name type="scientific">Streptomyces coffeae</name>
    <dbReference type="NCBI Taxonomy" id="621382"/>
    <lineage>
        <taxon>Bacteria</taxon>
        <taxon>Bacillati</taxon>
        <taxon>Actinomycetota</taxon>
        <taxon>Actinomycetes</taxon>
        <taxon>Kitasatosporales</taxon>
        <taxon>Streptomycetaceae</taxon>
        <taxon>Streptomyces</taxon>
    </lineage>
</organism>
<feature type="transmembrane region" description="Helical" evidence="1">
    <location>
        <begin position="57"/>
        <end position="80"/>
    </location>
</feature>
<keyword evidence="1" id="KW-0812">Transmembrane</keyword>
<keyword evidence="1" id="KW-0472">Membrane</keyword>
<evidence type="ECO:0000256" key="1">
    <source>
        <dbReference type="SAM" id="Phobius"/>
    </source>
</evidence>
<feature type="transmembrane region" description="Helical" evidence="1">
    <location>
        <begin position="191"/>
        <end position="208"/>
    </location>
</feature>
<accession>A0ABS1NAA8</accession>